<dbReference type="EMBL" id="CAJNDS010000002">
    <property type="protein sequence ID" value="CAE6911675.1"/>
    <property type="molecule type" value="Genomic_DNA"/>
</dbReference>
<organism evidence="2 3">
    <name type="scientific">Symbiodinium natans</name>
    <dbReference type="NCBI Taxonomy" id="878477"/>
    <lineage>
        <taxon>Eukaryota</taxon>
        <taxon>Sar</taxon>
        <taxon>Alveolata</taxon>
        <taxon>Dinophyceae</taxon>
        <taxon>Suessiales</taxon>
        <taxon>Symbiodiniaceae</taxon>
        <taxon>Symbiodinium</taxon>
    </lineage>
</organism>
<feature type="transmembrane region" description="Helical" evidence="1">
    <location>
        <begin position="36"/>
        <end position="58"/>
    </location>
</feature>
<keyword evidence="1" id="KW-1133">Transmembrane helix</keyword>
<reference evidence="2" key="1">
    <citation type="submission" date="2021-02" db="EMBL/GenBank/DDBJ databases">
        <authorList>
            <person name="Dougan E. K."/>
            <person name="Rhodes N."/>
            <person name="Thang M."/>
            <person name="Chan C."/>
        </authorList>
    </citation>
    <scope>NUCLEOTIDE SEQUENCE</scope>
</reference>
<dbReference type="AlphaFoldDB" id="A0A812G4N0"/>
<feature type="transmembrane region" description="Helical" evidence="1">
    <location>
        <begin position="273"/>
        <end position="291"/>
    </location>
</feature>
<keyword evidence="1" id="KW-0472">Membrane</keyword>
<feature type="transmembrane region" description="Helical" evidence="1">
    <location>
        <begin position="171"/>
        <end position="191"/>
    </location>
</feature>
<name>A0A812G4N0_9DINO</name>
<protein>
    <submittedName>
        <fullName evidence="2">Uncharacterized protein</fullName>
    </submittedName>
</protein>
<evidence type="ECO:0000256" key="1">
    <source>
        <dbReference type="SAM" id="Phobius"/>
    </source>
</evidence>
<feature type="transmembrane region" description="Helical" evidence="1">
    <location>
        <begin position="211"/>
        <end position="231"/>
    </location>
</feature>
<keyword evidence="3" id="KW-1185">Reference proteome</keyword>
<dbReference type="Proteomes" id="UP000604046">
    <property type="component" value="Unassembled WGS sequence"/>
</dbReference>
<gene>
    <name evidence="2" type="ORF">SNAT2548_LOCUS128</name>
</gene>
<evidence type="ECO:0000313" key="3">
    <source>
        <dbReference type="Proteomes" id="UP000604046"/>
    </source>
</evidence>
<evidence type="ECO:0000313" key="2">
    <source>
        <dbReference type="EMBL" id="CAE6911675.1"/>
    </source>
</evidence>
<comment type="caution">
    <text evidence="2">The sequence shown here is derived from an EMBL/GenBank/DDBJ whole genome shotgun (WGS) entry which is preliminary data.</text>
</comment>
<feature type="transmembrane region" description="Helical" evidence="1">
    <location>
        <begin position="147"/>
        <end position="164"/>
    </location>
</feature>
<proteinExistence type="predicted"/>
<feature type="transmembrane region" description="Helical" evidence="1">
    <location>
        <begin position="121"/>
        <end position="141"/>
    </location>
</feature>
<dbReference type="OrthoDB" id="10465127at2759"/>
<keyword evidence="1" id="KW-0812">Transmembrane</keyword>
<accession>A0A812G4N0</accession>
<sequence>MPATNSVHADLGRLTRDHAASKLEEGGWFLGASRDFWIVLGSCVAACLACFFASVAAVELQTRRRGFQRVEESSDSESEAASHSELLDPLLEKPSANPGFVQRVLFKADFYGGSFAFNADLALRGSLVALFCAATYYFEWLSWWQEQGWEMSYVVVILAFTFYLDLGTTNYLAWTGFYGTLLPVVNCWLMFGLFPDGVKVTVDQWDPDWAYIFGYVNFFLVVLITVAFNFATNAKMFALSWQAYFTMCFINPEDTTFFSRAPKDVLLKGAETGALMGTIWGCVFAVFISILPTCISALKMAQDATLEVAWSQSKLIEHLVALRGVSMDSQTSVVFAAEVRGVHQQILKAKAWLDNSWWECFGWGRAGRSRLMLIQICDAFDVFNDWLEAIIMSVQHSESVAMNHHIFEAVLPELEELARASKVCLHLSAYVAVSGCLDESDALCSAIETLNGAQARLAARFRAHVSTSPLLQTFKPDHLPELALAASMSGYSRAIADHLSALLEEDLPASESLLWTFLVGLRALPPTRKDLRSTSYHRDTWKVFVTFVLCFVLGRVGLGSVKKFVPAYNATPAGTVAYLIFQGGNEAAALKKNTDRFLGVGLGTMLGQLTLGSSCAFANYLQNALISQLSLPVYLFVEFASFYCYFGSPNFSYCGLLVACFFAEHALARCGDITQDSLTNYRNLLSQLLAIVIASLMDILTDTSLSVRATADLGAFVLVFDNALSCFEPGNVGDVQSFRADGLAFLSSARTNGQEASREPRFRRTPWRADLWGNVMTVCSEAWQCLTILGCTATQSSQEQEVIQKAGHVLLSSHHFVQELQALKRRTQAAFDLAMNLMRQDFAGNISPVTRELQQQLVASNRIQVTAAPDILSDVRKRLARERAAPSLLDDELCSVAMMLMMLEALAIRVQRLETALLQQPEMWQLLSVDGMTGS</sequence>